<feature type="transmembrane region" description="Helical" evidence="1">
    <location>
        <begin position="32"/>
        <end position="50"/>
    </location>
</feature>
<dbReference type="InterPro" id="IPR010288">
    <property type="entry name" value="EcsB_ABC"/>
</dbReference>
<feature type="transmembrane region" description="Helical" evidence="1">
    <location>
        <begin position="103"/>
        <end position="123"/>
    </location>
</feature>
<reference evidence="3" key="1">
    <citation type="submission" date="2015-01" db="EMBL/GenBank/DDBJ databases">
        <authorList>
            <person name="Andreevskaya M."/>
        </authorList>
    </citation>
    <scope>NUCLEOTIDE SEQUENCE [LARGE SCALE GENOMIC DNA]</scope>
    <source>
        <strain evidence="3">MKFS47</strain>
    </source>
</reference>
<dbReference type="GO" id="GO:0016020">
    <property type="term" value="C:membrane"/>
    <property type="evidence" value="ECO:0007669"/>
    <property type="project" value="InterPro"/>
</dbReference>
<feature type="transmembrane region" description="Helical" evidence="1">
    <location>
        <begin position="62"/>
        <end position="82"/>
    </location>
</feature>
<gene>
    <name evidence="2" type="primary">ecsB</name>
    <name evidence="2" type="ORF">LACPI_1909</name>
</gene>
<evidence type="ECO:0000313" key="3">
    <source>
        <dbReference type="Proteomes" id="UP000033166"/>
    </source>
</evidence>
<feature type="transmembrane region" description="Helical" evidence="1">
    <location>
        <begin position="226"/>
        <end position="244"/>
    </location>
</feature>
<keyword evidence="1" id="KW-0812">Transmembrane</keyword>
<dbReference type="PIRSF" id="PIRSF037259">
    <property type="entry name" value="EcsB_ABC"/>
    <property type="match status" value="1"/>
</dbReference>
<dbReference type="AlphaFoldDB" id="A0A0D6DYP9"/>
<keyword evidence="1" id="KW-1133">Transmembrane helix</keyword>
<proteinExistence type="predicted"/>
<dbReference type="Pfam" id="PF05975">
    <property type="entry name" value="EcsB"/>
    <property type="match status" value="1"/>
</dbReference>
<accession>A0A0D6DYP9</accession>
<protein>
    <submittedName>
        <fullName evidence="2">ABC transporter permease protein EcsB</fullName>
    </submittedName>
</protein>
<feature type="transmembrane region" description="Helical" evidence="1">
    <location>
        <begin position="318"/>
        <end position="338"/>
    </location>
</feature>
<dbReference type="EMBL" id="LN774769">
    <property type="protein sequence ID" value="CEN29109.1"/>
    <property type="molecule type" value="Genomic_DNA"/>
</dbReference>
<sequence length="343" mass="39477">MAKDIESLFAMRRAKWRTQNLKYLRYVLNDHFVLVLMFLIGFLAYQYAAFLQKMPEHWLPGYLISIFVSLLILFIGQLATFVETADQQFLLAKEQAVQRHLKAAVKNSMVLPILIIFVTVTILSPLVALPLPVVLVWMAGLIGIKYGLLLRQSQSFIAHQLIQWQSLINYERNRQNKVLKIFSQFTDVKGLKQTAKRRKYLDRLIPKSKQAYDYLFIRTFLRSGDYFMLMLRLTGLGILSLVAIDNDLFSLLLALLFNYLLVFQLLPISQSQDYQMLARLYPIKADAKLAAAASVIRRLILLISGLQLVISLVTFHDIRLAGMFILSGLFLGVIYPKLKLKTR</sequence>
<dbReference type="STRING" id="1364.LP2241_50266"/>
<dbReference type="HOGENOM" id="CLU_054332_1_0_9"/>
<organism evidence="2 3">
    <name type="scientific">Pseudolactococcus piscium MKFS47</name>
    <dbReference type="NCBI Taxonomy" id="297352"/>
    <lineage>
        <taxon>Bacteria</taxon>
        <taxon>Bacillati</taxon>
        <taxon>Bacillota</taxon>
        <taxon>Bacilli</taxon>
        <taxon>Lactobacillales</taxon>
        <taxon>Streptococcaceae</taxon>
        <taxon>Pseudolactococcus</taxon>
    </lineage>
</organism>
<keyword evidence="1" id="KW-0472">Membrane</keyword>
<name>A0A0D6DYP9_9LACT</name>
<evidence type="ECO:0000256" key="1">
    <source>
        <dbReference type="SAM" id="Phobius"/>
    </source>
</evidence>
<feature type="transmembrane region" description="Helical" evidence="1">
    <location>
        <begin position="129"/>
        <end position="148"/>
    </location>
</feature>
<dbReference type="Proteomes" id="UP000033166">
    <property type="component" value="Chromosome I"/>
</dbReference>
<feature type="transmembrane region" description="Helical" evidence="1">
    <location>
        <begin position="289"/>
        <end position="312"/>
    </location>
</feature>
<evidence type="ECO:0000313" key="2">
    <source>
        <dbReference type="EMBL" id="CEN29109.1"/>
    </source>
</evidence>
<feature type="transmembrane region" description="Helical" evidence="1">
    <location>
        <begin position="250"/>
        <end position="268"/>
    </location>
</feature>
<dbReference type="KEGG" id="lpk:LACPI_1909"/>
<dbReference type="RefSeq" id="WP_050703036.1">
    <property type="nucleotide sequence ID" value="NZ_LN774769.1"/>
</dbReference>